<feature type="transmembrane region" description="Helical" evidence="1">
    <location>
        <begin position="247"/>
        <end position="270"/>
    </location>
</feature>
<keyword evidence="1" id="KW-0812">Transmembrane</keyword>
<feature type="transmembrane region" description="Helical" evidence="1">
    <location>
        <begin position="94"/>
        <end position="122"/>
    </location>
</feature>
<reference evidence="2" key="1">
    <citation type="submission" date="2022-11" db="EMBL/GenBank/DDBJ databases">
        <authorList>
            <person name="Kikuchi T."/>
        </authorList>
    </citation>
    <scope>NUCLEOTIDE SEQUENCE</scope>
    <source>
        <strain evidence="2">PS1010</strain>
    </source>
</reference>
<feature type="transmembrane region" description="Helical" evidence="1">
    <location>
        <begin position="282"/>
        <end position="301"/>
    </location>
</feature>
<comment type="caution">
    <text evidence="2">The sequence shown here is derived from an EMBL/GenBank/DDBJ whole genome shotgun (WGS) entry which is preliminary data.</text>
</comment>
<feature type="transmembrane region" description="Helical" evidence="1">
    <location>
        <begin position="200"/>
        <end position="226"/>
    </location>
</feature>
<keyword evidence="3" id="KW-1185">Reference proteome</keyword>
<dbReference type="PANTHER" id="PTHR46964">
    <property type="entry name" value="SERPENTINE RECEPTOR, CLASS I-RELATED"/>
    <property type="match status" value="1"/>
</dbReference>
<keyword evidence="1" id="KW-1133">Transmembrane helix</keyword>
<name>A0A9P1I7A0_9PELO</name>
<dbReference type="Pfam" id="PF10327">
    <property type="entry name" value="7TM_GPCR_Sri"/>
    <property type="match status" value="1"/>
</dbReference>
<dbReference type="AlphaFoldDB" id="A0A9P1I7A0"/>
<gene>
    <name evidence="2" type="ORF">CAMP_LOCUS721</name>
</gene>
<dbReference type="PANTHER" id="PTHR46964:SF2">
    <property type="entry name" value="SERPENTINE RECEPTOR, CLASS T"/>
    <property type="match status" value="1"/>
</dbReference>
<evidence type="ECO:0000313" key="3">
    <source>
        <dbReference type="Proteomes" id="UP001152747"/>
    </source>
</evidence>
<feature type="transmembrane region" description="Helical" evidence="1">
    <location>
        <begin position="20"/>
        <end position="41"/>
    </location>
</feature>
<organism evidence="2 3">
    <name type="scientific">Caenorhabditis angaria</name>
    <dbReference type="NCBI Taxonomy" id="860376"/>
    <lineage>
        <taxon>Eukaryota</taxon>
        <taxon>Metazoa</taxon>
        <taxon>Ecdysozoa</taxon>
        <taxon>Nematoda</taxon>
        <taxon>Chromadorea</taxon>
        <taxon>Rhabditida</taxon>
        <taxon>Rhabditina</taxon>
        <taxon>Rhabditomorpha</taxon>
        <taxon>Rhabditoidea</taxon>
        <taxon>Rhabditidae</taxon>
        <taxon>Peloderinae</taxon>
        <taxon>Caenorhabditis</taxon>
    </lineage>
</organism>
<protein>
    <submittedName>
        <fullName evidence="2">Uncharacterized protein</fullName>
    </submittedName>
</protein>
<sequence length="333" mass="38754">MSSLENITVCSFSPPPYFNIVMEIVGIISIPMNILIAFLVWKYSSTTKTFRACLTYLQIVSFIVETDMAINQAWYNFPILAGYSLSNFGAYLNIPTHALMIFFIFFLCSEIPACLQCFYYRFEETRKLKRDNKLFKVGLIYVIISHLYPFFAIYLFNLMKASFERQYEIMLKSYPKCVSLFAEVSFELYDWESAAMKYCVIYFITIMSISIVFGAYFALGALFILLEFRSLMSKSAYNSNISALINLLIISLCPVFFVVLPLFFCLIVVIFEIVEYQVYSNISMIFVNAHSMVYSIVSILTNSRYRKILKSWFIGKKKNKITHIETFQTVFEI</sequence>
<keyword evidence="1" id="KW-0472">Membrane</keyword>
<feature type="transmembrane region" description="Helical" evidence="1">
    <location>
        <begin position="134"/>
        <end position="156"/>
    </location>
</feature>
<evidence type="ECO:0000256" key="1">
    <source>
        <dbReference type="SAM" id="Phobius"/>
    </source>
</evidence>
<dbReference type="Proteomes" id="UP001152747">
    <property type="component" value="Unassembled WGS sequence"/>
</dbReference>
<dbReference type="InterPro" id="IPR019429">
    <property type="entry name" value="7TM_GPCR_serpentine_rcpt_Sri"/>
</dbReference>
<dbReference type="EMBL" id="CANHGI010000001">
    <property type="protein sequence ID" value="CAI5438084.1"/>
    <property type="molecule type" value="Genomic_DNA"/>
</dbReference>
<evidence type="ECO:0000313" key="2">
    <source>
        <dbReference type="EMBL" id="CAI5438084.1"/>
    </source>
</evidence>
<proteinExistence type="predicted"/>
<accession>A0A9P1I7A0</accession>